<organism evidence="11 12">
    <name type="scientific">Aspergillus avenaceus</name>
    <dbReference type="NCBI Taxonomy" id="36643"/>
    <lineage>
        <taxon>Eukaryota</taxon>
        <taxon>Fungi</taxon>
        <taxon>Dikarya</taxon>
        <taxon>Ascomycota</taxon>
        <taxon>Pezizomycotina</taxon>
        <taxon>Eurotiomycetes</taxon>
        <taxon>Eurotiomycetidae</taxon>
        <taxon>Eurotiales</taxon>
        <taxon>Aspergillaceae</taxon>
        <taxon>Aspergillus</taxon>
        <taxon>Aspergillus subgen. Circumdati</taxon>
    </lineage>
</organism>
<keyword evidence="4 9" id="KW-0378">Hydrolase</keyword>
<proteinExistence type="inferred from homology"/>
<dbReference type="InterPro" id="IPR011583">
    <property type="entry name" value="Chitinase_II/V-like_cat"/>
</dbReference>
<evidence type="ECO:0000313" key="11">
    <source>
        <dbReference type="EMBL" id="KAE8151870.1"/>
    </source>
</evidence>
<dbReference type="Gene3D" id="3.10.50.10">
    <property type="match status" value="1"/>
</dbReference>
<evidence type="ECO:0000259" key="10">
    <source>
        <dbReference type="PROSITE" id="PS51910"/>
    </source>
</evidence>
<evidence type="ECO:0000256" key="4">
    <source>
        <dbReference type="ARBA" id="ARBA00022801"/>
    </source>
</evidence>
<dbReference type="EMBL" id="ML742063">
    <property type="protein sequence ID" value="KAE8151870.1"/>
    <property type="molecule type" value="Genomic_DNA"/>
</dbReference>
<comment type="catalytic activity">
    <reaction evidence="1">
        <text>Random endo-hydrolysis of N-acetyl-beta-D-glucosaminide (1-&gt;4)-beta-linkages in chitin and chitodextrins.</text>
        <dbReference type="EC" id="3.2.1.14"/>
    </reaction>
</comment>
<dbReference type="InterPro" id="IPR001579">
    <property type="entry name" value="Glyco_hydro_18_chit_AS"/>
</dbReference>
<feature type="domain" description="GH18" evidence="10">
    <location>
        <begin position="1"/>
        <end position="286"/>
    </location>
</feature>
<comment type="similarity">
    <text evidence="2">Belongs to the glycosyl hydrolase 18 family. Chitinase class V subfamily.</text>
</comment>
<name>A0A5N6TZV2_ASPAV</name>
<dbReference type="AlphaFoldDB" id="A0A5N6TZV2"/>
<dbReference type="PROSITE" id="PS01095">
    <property type="entry name" value="GH18_1"/>
    <property type="match status" value="1"/>
</dbReference>
<dbReference type="GO" id="GO:0006032">
    <property type="term" value="P:chitin catabolic process"/>
    <property type="evidence" value="ECO:0007669"/>
    <property type="project" value="UniProtKB-KW"/>
</dbReference>
<dbReference type="PANTHER" id="PTHR11177:SF333">
    <property type="entry name" value="CHITINASE"/>
    <property type="match status" value="1"/>
</dbReference>
<dbReference type="EC" id="3.2.1.14" evidence="3"/>
<dbReference type="PROSITE" id="PS51910">
    <property type="entry name" value="GH18_2"/>
    <property type="match status" value="1"/>
</dbReference>
<dbReference type="GO" id="GO:0000272">
    <property type="term" value="P:polysaccharide catabolic process"/>
    <property type="evidence" value="ECO:0007669"/>
    <property type="project" value="UniProtKB-KW"/>
</dbReference>
<dbReference type="GO" id="GO:0008843">
    <property type="term" value="F:endochitinase activity"/>
    <property type="evidence" value="ECO:0007669"/>
    <property type="project" value="UniProtKB-EC"/>
</dbReference>
<gene>
    <name evidence="11" type="ORF">BDV25DRAFT_138469</name>
</gene>
<evidence type="ECO:0000256" key="1">
    <source>
        <dbReference type="ARBA" id="ARBA00000822"/>
    </source>
</evidence>
<dbReference type="InterPro" id="IPR001223">
    <property type="entry name" value="Glyco_hydro18_cat"/>
</dbReference>
<evidence type="ECO:0000313" key="12">
    <source>
        <dbReference type="Proteomes" id="UP000325780"/>
    </source>
</evidence>
<keyword evidence="7 9" id="KW-0326">Glycosidase</keyword>
<accession>A0A5N6TZV2</accession>
<keyword evidence="12" id="KW-1185">Reference proteome</keyword>
<evidence type="ECO:0000256" key="6">
    <source>
        <dbReference type="ARBA" id="ARBA00023277"/>
    </source>
</evidence>
<dbReference type="Pfam" id="PF00704">
    <property type="entry name" value="Glyco_hydro_18"/>
    <property type="match status" value="1"/>
</dbReference>
<evidence type="ECO:0000256" key="7">
    <source>
        <dbReference type="ARBA" id="ARBA00023295"/>
    </source>
</evidence>
<evidence type="ECO:0000256" key="2">
    <source>
        <dbReference type="ARBA" id="ARBA00008682"/>
    </source>
</evidence>
<dbReference type="InterPro" id="IPR017853">
    <property type="entry name" value="GH"/>
</dbReference>
<dbReference type="OrthoDB" id="73875at2759"/>
<dbReference type="SMART" id="SM00636">
    <property type="entry name" value="Glyco_18"/>
    <property type="match status" value="1"/>
</dbReference>
<reference evidence="11 12" key="1">
    <citation type="submission" date="2019-04" db="EMBL/GenBank/DDBJ databases">
        <title>Friends and foes A comparative genomics study of 23 Aspergillus species from section Flavi.</title>
        <authorList>
            <consortium name="DOE Joint Genome Institute"/>
            <person name="Kjaerbolling I."/>
            <person name="Vesth T."/>
            <person name="Frisvad J.C."/>
            <person name="Nybo J.L."/>
            <person name="Theobald S."/>
            <person name="Kildgaard S."/>
            <person name="Isbrandt T."/>
            <person name="Kuo A."/>
            <person name="Sato A."/>
            <person name="Lyhne E.K."/>
            <person name="Kogle M.E."/>
            <person name="Wiebenga A."/>
            <person name="Kun R.S."/>
            <person name="Lubbers R.J."/>
            <person name="Makela M.R."/>
            <person name="Barry K."/>
            <person name="Chovatia M."/>
            <person name="Clum A."/>
            <person name="Daum C."/>
            <person name="Haridas S."/>
            <person name="He G."/>
            <person name="LaButti K."/>
            <person name="Lipzen A."/>
            <person name="Mondo S."/>
            <person name="Riley R."/>
            <person name="Salamov A."/>
            <person name="Simmons B.A."/>
            <person name="Magnuson J.K."/>
            <person name="Henrissat B."/>
            <person name="Mortensen U.H."/>
            <person name="Larsen T.O."/>
            <person name="Devries R.P."/>
            <person name="Grigoriev I.V."/>
            <person name="Machida M."/>
            <person name="Baker S.E."/>
            <person name="Andersen M.R."/>
        </authorList>
    </citation>
    <scope>NUCLEOTIDE SEQUENCE [LARGE SCALE GENOMIC DNA]</scope>
    <source>
        <strain evidence="11 12">IBT 18842</strain>
    </source>
</reference>
<evidence type="ECO:0000256" key="3">
    <source>
        <dbReference type="ARBA" id="ARBA00012729"/>
    </source>
</evidence>
<keyword evidence="8" id="KW-0624">Polysaccharide degradation</keyword>
<dbReference type="Proteomes" id="UP000325780">
    <property type="component" value="Unassembled WGS sequence"/>
</dbReference>
<dbReference type="InterPro" id="IPR050314">
    <property type="entry name" value="Glycosyl_Hydrlase_18"/>
</dbReference>
<evidence type="ECO:0000256" key="9">
    <source>
        <dbReference type="RuleBase" id="RU000489"/>
    </source>
</evidence>
<protein>
    <recommendedName>
        <fullName evidence="3">chitinase</fullName>
        <ecNumber evidence="3">3.2.1.14</ecNumber>
    </recommendedName>
</protein>
<dbReference type="PANTHER" id="PTHR11177">
    <property type="entry name" value="CHITINASE"/>
    <property type="match status" value="1"/>
</dbReference>
<keyword evidence="6" id="KW-0119">Carbohydrate metabolism</keyword>
<evidence type="ECO:0000256" key="5">
    <source>
        <dbReference type="ARBA" id="ARBA00023024"/>
    </source>
</evidence>
<keyword evidence="5" id="KW-0146">Chitin degradation</keyword>
<evidence type="ECO:0000256" key="8">
    <source>
        <dbReference type="ARBA" id="ARBA00023326"/>
    </source>
</evidence>
<dbReference type="GO" id="GO:0008061">
    <property type="term" value="F:chitin binding"/>
    <property type="evidence" value="ECO:0007669"/>
    <property type="project" value="InterPro"/>
</dbReference>
<dbReference type="SUPFAM" id="SSF51445">
    <property type="entry name" value="(Trans)glycosidases"/>
    <property type="match status" value="1"/>
</dbReference>
<dbReference type="Gene3D" id="3.20.20.80">
    <property type="entry name" value="Glycosidases"/>
    <property type="match status" value="2"/>
</dbReference>
<dbReference type="InterPro" id="IPR029070">
    <property type="entry name" value="Chitinase_insertion_sf"/>
</dbReference>
<sequence length="337" mass="38261">MEPPDIPLGVYTHINFAFASIDPKVFRIRPTTNNTAKRYFGVTALTDKQPGLKVYISLGGWDFNEPGPTRNTFSDLAASESAQDMFFDSLISFMTHNAFDGVDLDWEYPWADDRGGRPEDLVNFVTLLKRLRQRLTQGPMQFGLTITVPATYWYLRGFDLANLEPHVDWFNVMTYDIHGLWDADGKEIGNRAYAHTNLTEITLGLELFWRNNINPERVVMGLGFYGRSFKLEDPKCLAPGCRDDVETLKLKIDYANKRCLGGTMVWAVDLDDGTLSDALGKAMNKTKIDPIKDPYAIAPCFGSPWPKWSNKTWLGNNTKDWLVLPGNNTEDIPDEEW</sequence>